<dbReference type="Pfam" id="PF13041">
    <property type="entry name" value="PPR_2"/>
    <property type="match status" value="1"/>
</dbReference>
<proteinExistence type="predicted"/>
<dbReference type="GO" id="GO:0009451">
    <property type="term" value="P:RNA modification"/>
    <property type="evidence" value="ECO:0007669"/>
    <property type="project" value="InterPro"/>
</dbReference>
<evidence type="ECO:0000313" key="4">
    <source>
        <dbReference type="Proteomes" id="UP000001514"/>
    </source>
</evidence>
<feature type="repeat" description="PPR" evidence="2">
    <location>
        <begin position="95"/>
        <end position="129"/>
    </location>
</feature>
<dbReference type="Gramene" id="EFJ32974">
    <property type="protein sequence ID" value="EFJ32974"/>
    <property type="gene ID" value="SELMODRAFT_85091"/>
</dbReference>
<gene>
    <name evidence="3" type="ORF">SELMODRAFT_85091</name>
</gene>
<dbReference type="Proteomes" id="UP000001514">
    <property type="component" value="Unassembled WGS sequence"/>
</dbReference>
<dbReference type="Pfam" id="PF01535">
    <property type="entry name" value="PPR"/>
    <property type="match status" value="4"/>
</dbReference>
<organism evidence="4">
    <name type="scientific">Selaginella moellendorffii</name>
    <name type="common">Spikemoss</name>
    <dbReference type="NCBI Taxonomy" id="88036"/>
    <lineage>
        <taxon>Eukaryota</taxon>
        <taxon>Viridiplantae</taxon>
        <taxon>Streptophyta</taxon>
        <taxon>Embryophyta</taxon>
        <taxon>Tracheophyta</taxon>
        <taxon>Lycopodiopsida</taxon>
        <taxon>Selaginellales</taxon>
        <taxon>Selaginellaceae</taxon>
        <taxon>Selaginella</taxon>
    </lineage>
</organism>
<evidence type="ECO:0000313" key="3">
    <source>
        <dbReference type="EMBL" id="EFJ32974.1"/>
    </source>
</evidence>
<dbReference type="NCBIfam" id="TIGR00756">
    <property type="entry name" value="PPR"/>
    <property type="match status" value="1"/>
</dbReference>
<name>D8R3N5_SELML</name>
<dbReference type="InterPro" id="IPR046960">
    <property type="entry name" value="PPR_At4g14850-like_plant"/>
</dbReference>
<dbReference type="InParanoid" id="D8R3N5"/>
<keyword evidence="4" id="KW-1185">Reference proteome</keyword>
<dbReference type="STRING" id="88036.D8R3N5"/>
<dbReference type="HOGENOM" id="CLU_002706_0_2_1"/>
<dbReference type="GO" id="GO:0048731">
    <property type="term" value="P:system development"/>
    <property type="evidence" value="ECO:0007669"/>
    <property type="project" value="UniProtKB-ARBA"/>
</dbReference>
<evidence type="ECO:0000256" key="2">
    <source>
        <dbReference type="PROSITE-ProRule" id="PRU00708"/>
    </source>
</evidence>
<reference evidence="3 4" key="1">
    <citation type="journal article" date="2011" name="Science">
        <title>The Selaginella genome identifies genetic changes associated with the evolution of vascular plants.</title>
        <authorList>
            <person name="Banks J.A."/>
            <person name="Nishiyama T."/>
            <person name="Hasebe M."/>
            <person name="Bowman J.L."/>
            <person name="Gribskov M."/>
            <person name="dePamphilis C."/>
            <person name="Albert V.A."/>
            <person name="Aono N."/>
            <person name="Aoyama T."/>
            <person name="Ambrose B.A."/>
            <person name="Ashton N.W."/>
            <person name="Axtell M.J."/>
            <person name="Barker E."/>
            <person name="Barker M.S."/>
            <person name="Bennetzen J.L."/>
            <person name="Bonawitz N.D."/>
            <person name="Chapple C."/>
            <person name="Cheng C."/>
            <person name="Correa L.G."/>
            <person name="Dacre M."/>
            <person name="DeBarry J."/>
            <person name="Dreyer I."/>
            <person name="Elias M."/>
            <person name="Engstrom E.M."/>
            <person name="Estelle M."/>
            <person name="Feng L."/>
            <person name="Finet C."/>
            <person name="Floyd S.K."/>
            <person name="Frommer W.B."/>
            <person name="Fujita T."/>
            <person name="Gramzow L."/>
            <person name="Gutensohn M."/>
            <person name="Harholt J."/>
            <person name="Hattori M."/>
            <person name="Heyl A."/>
            <person name="Hirai T."/>
            <person name="Hiwatashi Y."/>
            <person name="Ishikawa M."/>
            <person name="Iwata M."/>
            <person name="Karol K.G."/>
            <person name="Koehler B."/>
            <person name="Kolukisaoglu U."/>
            <person name="Kubo M."/>
            <person name="Kurata T."/>
            <person name="Lalonde S."/>
            <person name="Li K."/>
            <person name="Li Y."/>
            <person name="Litt A."/>
            <person name="Lyons E."/>
            <person name="Manning G."/>
            <person name="Maruyama T."/>
            <person name="Michael T.P."/>
            <person name="Mikami K."/>
            <person name="Miyazaki S."/>
            <person name="Morinaga S."/>
            <person name="Murata T."/>
            <person name="Mueller-Roeber B."/>
            <person name="Nelson D.R."/>
            <person name="Obara M."/>
            <person name="Oguri Y."/>
            <person name="Olmstead R.G."/>
            <person name="Onodera N."/>
            <person name="Petersen B.L."/>
            <person name="Pils B."/>
            <person name="Prigge M."/>
            <person name="Rensing S.A."/>
            <person name="Riano-Pachon D.M."/>
            <person name="Roberts A.W."/>
            <person name="Sato Y."/>
            <person name="Scheller H.V."/>
            <person name="Schulz B."/>
            <person name="Schulz C."/>
            <person name="Shakirov E.V."/>
            <person name="Shibagaki N."/>
            <person name="Shinohara N."/>
            <person name="Shippen D.E."/>
            <person name="Soerensen I."/>
            <person name="Sotooka R."/>
            <person name="Sugimoto N."/>
            <person name="Sugita M."/>
            <person name="Sumikawa N."/>
            <person name="Tanurdzic M."/>
            <person name="Theissen G."/>
            <person name="Ulvskov P."/>
            <person name="Wakazuki S."/>
            <person name="Weng J.K."/>
            <person name="Willats W.W."/>
            <person name="Wipf D."/>
            <person name="Wolf P.G."/>
            <person name="Yang L."/>
            <person name="Zimmer A.D."/>
            <person name="Zhu Q."/>
            <person name="Mitros T."/>
            <person name="Hellsten U."/>
            <person name="Loque D."/>
            <person name="Otillar R."/>
            <person name="Salamov A."/>
            <person name="Schmutz J."/>
            <person name="Shapiro H."/>
            <person name="Lindquist E."/>
            <person name="Lucas S."/>
            <person name="Rokhsar D."/>
            <person name="Grigoriev I.V."/>
        </authorList>
    </citation>
    <scope>NUCLEOTIDE SEQUENCE [LARGE SCALE GENOMIC DNA]</scope>
</reference>
<dbReference type="KEGG" id="smo:SELMODRAFT_85091"/>
<dbReference type="FunFam" id="1.25.40.10:FF:000344">
    <property type="entry name" value="Pentatricopeptide repeat-containing protein"/>
    <property type="match status" value="1"/>
</dbReference>
<dbReference type="FunFam" id="1.25.40.10:FF:000158">
    <property type="entry name" value="pentatricopeptide repeat-containing protein At2g33680"/>
    <property type="match status" value="1"/>
</dbReference>
<dbReference type="eggNOG" id="KOG4197">
    <property type="taxonomic scope" value="Eukaryota"/>
</dbReference>
<dbReference type="EMBL" id="GL377571">
    <property type="protein sequence ID" value="EFJ32974.1"/>
    <property type="molecule type" value="Genomic_DNA"/>
</dbReference>
<evidence type="ECO:0000256" key="1">
    <source>
        <dbReference type="ARBA" id="ARBA00022737"/>
    </source>
</evidence>
<dbReference type="PANTHER" id="PTHR47926:SF533">
    <property type="entry name" value="DYW DOMAIN-CONTAINING PROTEIN"/>
    <property type="match status" value="1"/>
</dbReference>
<dbReference type="InterPro" id="IPR002885">
    <property type="entry name" value="PPR_rpt"/>
</dbReference>
<sequence>MIAGYDQNCLFREAISTYRSMLQEGSRPNQTTIVSVLDACAGIGDLDQGIAVHALCVIAGVDRESTVGAALVNMYGKCGQLVPARAILDKMYEKDLLALTAMLTAYAHSGHPHDALKLFVTMDLEGIQSDHVAFVGALHACTSISAVATGKIIHEGLRFTAAANSPSVANSLVAFYGKCGYLEDARGIFDGISRKSCLTWNTMLGIYSNNGFFQLTLELYLEMSLDGVLPDEITFVILLSACSHGGMIRDGCYHFASIKQEFCQIPVKEHYMCVLDLLSRSGQLQEAEDFFLGSDIEVVRSSYLMDTKKTALCWTTLLSASKVHGDSERGKRAGHNAVLLDRFASCDASGVYMLLSDIYNARN</sequence>
<dbReference type="GO" id="GO:0003723">
    <property type="term" value="F:RNA binding"/>
    <property type="evidence" value="ECO:0007669"/>
    <property type="project" value="InterPro"/>
</dbReference>
<dbReference type="AlphaFoldDB" id="D8R3N5"/>
<dbReference type="Gene3D" id="1.25.40.10">
    <property type="entry name" value="Tetratricopeptide repeat domain"/>
    <property type="match status" value="2"/>
</dbReference>
<feature type="repeat" description="PPR" evidence="2">
    <location>
        <begin position="196"/>
        <end position="230"/>
    </location>
</feature>
<dbReference type="OrthoDB" id="185373at2759"/>
<dbReference type="PANTHER" id="PTHR47926">
    <property type="entry name" value="PENTATRICOPEPTIDE REPEAT-CONTAINING PROTEIN"/>
    <property type="match status" value="1"/>
</dbReference>
<dbReference type="PROSITE" id="PS51375">
    <property type="entry name" value="PPR"/>
    <property type="match status" value="2"/>
</dbReference>
<accession>D8R3N5</accession>
<evidence type="ECO:0008006" key="5">
    <source>
        <dbReference type="Google" id="ProtNLM"/>
    </source>
</evidence>
<dbReference type="InterPro" id="IPR011990">
    <property type="entry name" value="TPR-like_helical_dom_sf"/>
</dbReference>
<protein>
    <recommendedName>
        <fullName evidence="5">Pentacotripeptide-repeat region of PRORP domain-containing protein</fullName>
    </recommendedName>
</protein>
<keyword evidence="1" id="KW-0677">Repeat</keyword>